<reference evidence="2" key="1">
    <citation type="submission" date="2016-10" db="EMBL/GenBank/DDBJ databases">
        <authorList>
            <person name="Varghese N."/>
            <person name="Submissions S."/>
        </authorList>
    </citation>
    <scope>NUCLEOTIDE SEQUENCE [LARGE SCALE GENOMIC DNA]</scope>
    <source>
        <strain evidence="2">CGMCC 1.8981</strain>
    </source>
</reference>
<dbReference type="AlphaFoldDB" id="A0A1H6FXK8"/>
<accession>A0A1H6FXK8</accession>
<protein>
    <submittedName>
        <fullName evidence="1">Uncharacterized protein</fullName>
    </submittedName>
</protein>
<dbReference type="Proteomes" id="UP000199112">
    <property type="component" value="Unassembled WGS sequence"/>
</dbReference>
<evidence type="ECO:0000313" key="1">
    <source>
        <dbReference type="EMBL" id="SEH14485.1"/>
    </source>
</evidence>
<proteinExistence type="predicted"/>
<name>A0A1H6FXK8_9EURY</name>
<sequence>MSGEDNRSKIAAKCRTCDAVYSAWLLDDDSIHIIGRKDGCRCGSKAFEALSKPTP</sequence>
<keyword evidence="2" id="KW-1185">Reference proteome</keyword>
<dbReference type="EMBL" id="FNWL01000002">
    <property type="protein sequence ID" value="SEH14485.1"/>
    <property type="molecule type" value="Genomic_DNA"/>
</dbReference>
<organism evidence="1 2">
    <name type="scientific">Natronorubrum sediminis</name>
    <dbReference type="NCBI Taxonomy" id="640943"/>
    <lineage>
        <taxon>Archaea</taxon>
        <taxon>Methanobacteriati</taxon>
        <taxon>Methanobacteriota</taxon>
        <taxon>Stenosarchaea group</taxon>
        <taxon>Halobacteria</taxon>
        <taxon>Halobacteriales</taxon>
        <taxon>Natrialbaceae</taxon>
        <taxon>Natronorubrum</taxon>
    </lineage>
</organism>
<gene>
    <name evidence="1" type="ORF">SAMN04487967_1624</name>
</gene>
<evidence type="ECO:0000313" key="2">
    <source>
        <dbReference type="Proteomes" id="UP000199112"/>
    </source>
</evidence>